<dbReference type="Pfam" id="PF02706">
    <property type="entry name" value="Wzz"/>
    <property type="match status" value="1"/>
</dbReference>
<keyword evidence="3" id="KW-1003">Cell membrane</keyword>
<dbReference type="NCBIfam" id="TIGR01007">
    <property type="entry name" value="eps_fam"/>
    <property type="match status" value="1"/>
</dbReference>
<evidence type="ECO:0000256" key="9">
    <source>
        <dbReference type="SAM" id="MobiDB-lite"/>
    </source>
</evidence>
<dbReference type="RefSeq" id="WP_178361660.1">
    <property type="nucleotide sequence ID" value="NZ_JABFYL010000049.1"/>
</dbReference>
<evidence type="ECO:0000259" key="10">
    <source>
        <dbReference type="Pfam" id="PF02706"/>
    </source>
</evidence>
<evidence type="ECO:0000256" key="4">
    <source>
        <dbReference type="ARBA" id="ARBA00022692"/>
    </source>
</evidence>
<sequence length="520" mass="54983">MANYLVIAVFAEAVAAIESVKTEGGSQLSMRENLQLLSHGKWWIAAGLVFGMLAGQWIALTTVPSYVASTTLYFSAIEGGGEPGQVYQGALLAEQKARAYAQLMLSGRVLDEVANDTTGPCQPGCGPIDASAITVQSSAGNPTLVVKVTDSSPERAAMVANTLAEKTSILVEELERPRDRRLSTVTTLRVVAPAEVPTTPSSPNLKLDVVVGGLVGTFLGLMAALIRRNLDKSVRTREDLEELTGLTLLGTIPDDKRSRSASILPDEPRGQIAEAVRQLRVNLRSAGLGSSCRSMLVTSAVAGEGKTQIVCNLAAAIGLEGDRVLLIDANLRQPRVGNFLRVDPPLGLSTVLHGDCRLEEAVQSWRGGLFDLLTSGPIPENPSELLGSIELMLNEVESRYDVILIDSPALLPVADASVLARACDAALLVVKHGRTSASDVNDALAALRAVSARVLGCAFSAGPKRKRALPATDPELQGQPTRSQVRQEVPVHTATSPNGQQSDEGTHGRLANSDRIPKVP</sequence>
<dbReference type="InterPro" id="IPR005702">
    <property type="entry name" value="Wzc-like_C"/>
</dbReference>
<dbReference type="InterPro" id="IPR050445">
    <property type="entry name" value="Bact_polysacc_biosynth/exp"/>
</dbReference>
<comment type="similarity">
    <text evidence="2">Belongs to the CpsC/CapA family.</text>
</comment>
<dbReference type="GO" id="GO:0005886">
    <property type="term" value="C:plasma membrane"/>
    <property type="evidence" value="ECO:0007669"/>
    <property type="project" value="UniProtKB-SubCell"/>
</dbReference>
<dbReference type="CDD" id="cd05387">
    <property type="entry name" value="BY-kinase"/>
    <property type="match status" value="1"/>
</dbReference>
<dbReference type="GO" id="GO:0005524">
    <property type="term" value="F:ATP binding"/>
    <property type="evidence" value="ECO:0007669"/>
    <property type="project" value="UniProtKB-KW"/>
</dbReference>
<gene>
    <name evidence="11" type="ORF">HLY00_3797</name>
</gene>
<evidence type="ECO:0000256" key="3">
    <source>
        <dbReference type="ARBA" id="ARBA00022475"/>
    </source>
</evidence>
<feature type="region of interest" description="Disordered" evidence="9">
    <location>
        <begin position="465"/>
        <end position="520"/>
    </location>
</feature>
<feature type="domain" description="Polysaccharide chain length determinant N-terminal" evidence="10">
    <location>
        <begin position="29"/>
        <end position="116"/>
    </location>
</feature>
<name>A0A850PT20_9MYCO</name>
<keyword evidence="12" id="KW-1185">Reference proteome</keyword>
<keyword evidence="5" id="KW-0547">Nucleotide-binding</keyword>
<comment type="subcellular location">
    <subcellularLocation>
        <location evidence="1">Cell membrane</location>
        <topology evidence="1">Multi-pass membrane protein</topology>
    </subcellularLocation>
</comment>
<evidence type="ECO:0000256" key="6">
    <source>
        <dbReference type="ARBA" id="ARBA00022840"/>
    </source>
</evidence>
<keyword evidence="8" id="KW-0472">Membrane</keyword>
<evidence type="ECO:0000313" key="11">
    <source>
        <dbReference type="EMBL" id="NVN53449.1"/>
    </source>
</evidence>
<evidence type="ECO:0000256" key="8">
    <source>
        <dbReference type="ARBA" id="ARBA00023136"/>
    </source>
</evidence>
<organism evidence="11 12">
    <name type="scientific">Mycolicibacterium hippocampi</name>
    <dbReference type="NCBI Taxonomy" id="659824"/>
    <lineage>
        <taxon>Bacteria</taxon>
        <taxon>Bacillati</taxon>
        <taxon>Actinomycetota</taxon>
        <taxon>Actinomycetes</taxon>
        <taxon>Mycobacteriales</taxon>
        <taxon>Mycobacteriaceae</taxon>
        <taxon>Mycolicibacterium</taxon>
    </lineage>
</organism>
<proteinExistence type="inferred from homology"/>
<dbReference type="SUPFAM" id="SSF52540">
    <property type="entry name" value="P-loop containing nucleoside triphosphate hydrolases"/>
    <property type="match status" value="1"/>
</dbReference>
<dbReference type="EMBL" id="JABFYL010000049">
    <property type="protein sequence ID" value="NVN53449.1"/>
    <property type="molecule type" value="Genomic_DNA"/>
</dbReference>
<dbReference type="Gene3D" id="3.40.50.300">
    <property type="entry name" value="P-loop containing nucleotide triphosphate hydrolases"/>
    <property type="match status" value="1"/>
</dbReference>
<dbReference type="AlphaFoldDB" id="A0A850PT20"/>
<dbReference type="Proteomes" id="UP000570517">
    <property type="component" value="Unassembled WGS sequence"/>
</dbReference>
<dbReference type="PANTHER" id="PTHR32309:SF31">
    <property type="entry name" value="CAPSULAR EXOPOLYSACCHARIDE FAMILY"/>
    <property type="match status" value="1"/>
</dbReference>
<evidence type="ECO:0000256" key="5">
    <source>
        <dbReference type="ARBA" id="ARBA00022741"/>
    </source>
</evidence>
<dbReference type="PANTHER" id="PTHR32309">
    <property type="entry name" value="TYROSINE-PROTEIN KINASE"/>
    <property type="match status" value="1"/>
</dbReference>
<feature type="compositionally biased region" description="Polar residues" evidence="9">
    <location>
        <begin position="493"/>
        <end position="503"/>
    </location>
</feature>
<protein>
    <recommendedName>
        <fullName evidence="10">Polysaccharide chain length determinant N-terminal domain-containing protein</fullName>
    </recommendedName>
</protein>
<dbReference type="InterPro" id="IPR027417">
    <property type="entry name" value="P-loop_NTPase"/>
</dbReference>
<keyword evidence="7" id="KW-1133">Transmembrane helix</keyword>
<accession>A0A850PT20</accession>
<evidence type="ECO:0000313" key="12">
    <source>
        <dbReference type="Proteomes" id="UP000570517"/>
    </source>
</evidence>
<evidence type="ECO:0000256" key="1">
    <source>
        <dbReference type="ARBA" id="ARBA00004651"/>
    </source>
</evidence>
<keyword evidence="6" id="KW-0067">ATP-binding</keyword>
<comment type="caution">
    <text evidence="11">The sequence shown here is derived from an EMBL/GenBank/DDBJ whole genome shotgun (WGS) entry which is preliminary data.</text>
</comment>
<evidence type="ECO:0000256" key="2">
    <source>
        <dbReference type="ARBA" id="ARBA00006683"/>
    </source>
</evidence>
<evidence type="ECO:0000256" key="7">
    <source>
        <dbReference type="ARBA" id="ARBA00022989"/>
    </source>
</evidence>
<dbReference type="InterPro" id="IPR003856">
    <property type="entry name" value="LPS_length_determ_N"/>
</dbReference>
<reference evidence="11 12" key="1">
    <citation type="submission" date="2020-05" db="EMBL/GenBank/DDBJ databases">
        <title>Draft genome sequence of Mycobacterium hippocampi DL, isolated from European seabass, Dicentrarchus labrax, reared in fish farms.</title>
        <authorList>
            <person name="Stathopoulou P."/>
            <person name="Asimakis E."/>
            <person name="Tzokas K."/>
            <person name="Batargias C."/>
            <person name="Tsiamis G."/>
        </authorList>
    </citation>
    <scope>NUCLEOTIDE SEQUENCE [LARGE SCALE GENOMIC DNA]</scope>
    <source>
        <strain evidence="11 12">DL</strain>
    </source>
</reference>
<keyword evidence="4" id="KW-0812">Transmembrane</keyword>